<comment type="caution">
    <text evidence="1">The sequence shown here is derived from an EMBL/GenBank/DDBJ whole genome shotgun (WGS) entry which is preliminary data.</text>
</comment>
<evidence type="ECO:0000313" key="2">
    <source>
        <dbReference type="Proteomes" id="UP001500954"/>
    </source>
</evidence>
<organism evidence="1 2">
    <name type="scientific">Snuella lapsa</name>
    <dbReference type="NCBI Taxonomy" id="870481"/>
    <lineage>
        <taxon>Bacteria</taxon>
        <taxon>Pseudomonadati</taxon>
        <taxon>Bacteroidota</taxon>
        <taxon>Flavobacteriia</taxon>
        <taxon>Flavobacteriales</taxon>
        <taxon>Flavobacteriaceae</taxon>
        <taxon>Snuella</taxon>
    </lineage>
</organism>
<protein>
    <submittedName>
        <fullName evidence="1">Alginate export family protein</fullName>
    </submittedName>
</protein>
<proteinExistence type="predicted"/>
<name>A0ABP6XKZ1_9FLAO</name>
<sequence length="421" mass="46953">MTLSLIHNLNNKNHIKLLCMSLLCLVLFYSNNVYSQEKKELIFHNSEKLKIQGHAQFGVNAVAETNLFWDLADVPELDFNSDTQWLESYIKSGISLINKTGTHSSLYLKVSAVGSYTMGTDAFDAKNTGKITLENAHIGYKFKISDSTFVDASIGSRELKLGTGMLISNGASSGFERGALKFGPRKAWEKSAIVEVTSKKNKSKVFYISPNELPSNDTKNELAGIDLNYYQTKDKYIGLSYINVLESLAPYPKAAPNGEGAPIITPGDRDGLNALNLYTKTRPFKKTLKHLFTALDVAYQWNDRIDMSSFGGRLQVGYDLVNIPWRPTLMYSYQTFSGDKPNTSGQERFDPLYFEGNPSAWSTGSKSSMVFINSNVQSNGVSIRVSPSKKDIITLRYAHISAQQLRSPIQFGQAARVEFFR</sequence>
<reference evidence="2" key="1">
    <citation type="journal article" date="2019" name="Int. J. Syst. Evol. Microbiol.">
        <title>The Global Catalogue of Microorganisms (GCM) 10K type strain sequencing project: providing services to taxonomists for standard genome sequencing and annotation.</title>
        <authorList>
            <consortium name="The Broad Institute Genomics Platform"/>
            <consortium name="The Broad Institute Genome Sequencing Center for Infectious Disease"/>
            <person name="Wu L."/>
            <person name="Ma J."/>
        </authorList>
    </citation>
    <scope>NUCLEOTIDE SEQUENCE [LARGE SCALE GENOMIC DNA]</scope>
    <source>
        <strain evidence="2">JCM 17111</strain>
    </source>
</reference>
<dbReference type="Proteomes" id="UP001500954">
    <property type="component" value="Unassembled WGS sequence"/>
</dbReference>
<gene>
    <name evidence="1" type="ORF">GCM10022395_18270</name>
</gene>
<evidence type="ECO:0000313" key="1">
    <source>
        <dbReference type="EMBL" id="GAA3568851.1"/>
    </source>
</evidence>
<accession>A0ABP6XKZ1</accession>
<dbReference type="EMBL" id="BAABCY010000050">
    <property type="protein sequence ID" value="GAA3568851.1"/>
    <property type="molecule type" value="Genomic_DNA"/>
</dbReference>
<keyword evidence="2" id="KW-1185">Reference proteome</keyword>